<dbReference type="EMBL" id="CP038228">
    <property type="protein sequence ID" value="QDI03458.1"/>
    <property type="molecule type" value="Genomic_DNA"/>
</dbReference>
<evidence type="ECO:0000259" key="1">
    <source>
        <dbReference type="Pfam" id="PF00561"/>
    </source>
</evidence>
<evidence type="ECO:0000313" key="2">
    <source>
        <dbReference type="EMBL" id="QDI03458.1"/>
    </source>
</evidence>
<dbReference type="InterPro" id="IPR029058">
    <property type="entry name" value="AB_hydrolase_fold"/>
</dbReference>
<gene>
    <name evidence="2" type="ORF">E4A48_06920</name>
</gene>
<organism evidence="2 3">
    <name type="scientific">Xanthomonas cerealis pv. cerealis</name>
    <dbReference type="NCBI Taxonomy" id="152263"/>
    <lineage>
        <taxon>Bacteria</taxon>
        <taxon>Pseudomonadati</taxon>
        <taxon>Pseudomonadota</taxon>
        <taxon>Gammaproteobacteria</taxon>
        <taxon>Lysobacterales</taxon>
        <taxon>Lysobacteraceae</taxon>
        <taxon>Xanthomonas</taxon>
        <taxon>Xanthomonas translucens group</taxon>
        <taxon>Xanthomonas cerealis</taxon>
    </lineage>
</organism>
<dbReference type="Proteomes" id="UP000319349">
    <property type="component" value="Chromosome"/>
</dbReference>
<dbReference type="InterPro" id="IPR000073">
    <property type="entry name" value="AB_hydrolase_1"/>
</dbReference>
<keyword evidence="3" id="KW-1185">Reference proteome</keyword>
<reference evidence="2 3" key="1">
    <citation type="submission" date="2019-03" db="EMBL/GenBank/DDBJ databases">
        <title>Tal1 in Xanthomonas translucens pv. cerealis Contributes to Virulence in Bacterial Leaf Streak of Wheat.</title>
        <authorList>
            <person name="Shah S.M.A."/>
            <person name="Haq F."/>
            <person name="Ma W."/>
            <person name="Xu X."/>
            <person name="Wang S."/>
            <person name="Xu Z."/>
            <person name="Zou L."/>
            <person name="Zhu B."/>
            <person name="Chen G."/>
        </authorList>
    </citation>
    <scope>NUCLEOTIDE SEQUENCE [LARGE SCALE GENOMIC DNA]</scope>
    <source>
        <strain evidence="2 3">01</strain>
    </source>
</reference>
<accession>A0A514EBP2</accession>
<dbReference type="AlphaFoldDB" id="A0A514EBP2"/>
<feature type="domain" description="AB hydrolase-1" evidence="1">
    <location>
        <begin position="71"/>
        <end position="111"/>
    </location>
</feature>
<dbReference type="GO" id="GO:0016787">
    <property type="term" value="F:hydrolase activity"/>
    <property type="evidence" value="ECO:0007669"/>
    <property type="project" value="UniProtKB-KW"/>
</dbReference>
<dbReference type="SUPFAM" id="SSF53474">
    <property type="entry name" value="alpha/beta-Hydrolases"/>
    <property type="match status" value="1"/>
</dbReference>
<protein>
    <submittedName>
        <fullName evidence="2">Alpha/beta fold hydrolase</fullName>
    </submittedName>
</protein>
<dbReference type="Gene3D" id="3.40.50.1820">
    <property type="entry name" value="alpha/beta hydrolase"/>
    <property type="match status" value="1"/>
</dbReference>
<keyword evidence="2" id="KW-0378">Hydrolase</keyword>
<dbReference type="Pfam" id="PF00561">
    <property type="entry name" value="Abhydrolase_1"/>
    <property type="match status" value="1"/>
</dbReference>
<sequence length="159" mass="17747">MNAMIPKNKPRRHRAVVLLGLALLCVLYAAWPRVAYFARLHYQIWQAGLSSHTRQVGTVRWSYYEDGKGHTVVLLHGIASTKAVWLSVAPQLTRRYRVVIPDLLGWGQSTALDVAGSPSRATRACYELFGDAAIVVGCRANAHIRPIFPTKSGRLRRLT</sequence>
<name>A0A514EBP2_9XANT</name>
<evidence type="ECO:0000313" key="3">
    <source>
        <dbReference type="Proteomes" id="UP000319349"/>
    </source>
</evidence>
<proteinExistence type="predicted"/>